<comment type="caution">
    <text evidence="1">The sequence shown here is derived from an EMBL/GenBank/DDBJ whole genome shotgun (WGS) entry which is preliminary data.</text>
</comment>
<sequence length="186" mass="21127">MAIDTVSSQTLLQRFLVSLNSCAENSLVHLVVCKLNSHLHKEIRSQLVAFKEGRTVVIKLHCRNVAIVNQFPYSCAGTFNRCVCCIIEHPVQSLWLKIQPRFQVCTVCKHGLEVFIHVLNAIVKETNDHECIRPCVLTIYTSTALIQRNTKETPLDQIKRVFVDVIERQNMIASLSSDNVSFLVHN</sequence>
<organism evidence="1 2">
    <name type="scientific">Peronosclerospora sorghi</name>
    <dbReference type="NCBI Taxonomy" id="230839"/>
    <lineage>
        <taxon>Eukaryota</taxon>
        <taxon>Sar</taxon>
        <taxon>Stramenopiles</taxon>
        <taxon>Oomycota</taxon>
        <taxon>Peronosporomycetes</taxon>
        <taxon>Peronosporales</taxon>
        <taxon>Peronosporaceae</taxon>
        <taxon>Peronosclerospora</taxon>
    </lineage>
</organism>
<reference evidence="1 2" key="1">
    <citation type="journal article" date="2022" name="bioRxiv">
        <title>The genome of the oomycete Peronosclerospora sorghi, a cosmopolitan pathogen of maize and sorghum, is inflated with dispersed pseudogenes.</title>
        <authorList>
            <person name="Fletcher K."/>
            <person name="Martin F."/>
            <person name="Isakeit T."/>
            <person name="Cavanaugh K."/>
            <person name="Magill C."/>
            <person name="Michelmore R."/>
        </authorList>
    </citation>
    <scope>NUCLEOTIDE SEQUENCE [LARGE SCALE GENOMIC DNA]</scope>
    <source>
        <strain evidence="1">P6</strain>
    </source>
</reference>
<accession>A0ACC0W4T7</accession>
<evidence type="ECO:0000313" key="1">
    <source>
        <dbReference type="EMBL" id="KAI9913114.1"/>
    </source>
</evidence>
<evidence type="ECO:0000313" key="2">
    <source>
        <dbReference type="Proteomes" id="UP001163321"/>
    </source>
</evidence>
<proteinExistence type="predicted"/>
<keyword evidence="2" id="KW-1185">Reference proteome</keyword>
<protein>
    <submittedName>
        <fullName evidence="1">Uncharacterized protein</fullName>
    </submittedName>
</protein>
<gene>
    <name evidence="1" type="ORF">PsorP6_004918</name>
</gene>
<dbReference type="EMBL" id="CM047583">
    <property type="protein sequence ID" value="KAI9913114.1"/>
    <property type="molecule type" value="Genomic_DNA"/>
</dbReference>
<name>A0ACC0W4T7_9STRA</name>
<dbReference type="Proteomes" id="UP001163321">
    <property type="component" value="Chromosome 4"/>
</dbReference>